<dbReference type="PANTHER" id="PTHR45778:SF6">
    <property type="entry name" value="INACTIVE PURPLE ACID PHOSPHATASE 24-RELATED"/>
    <property type="match status" value="1"/>
</dbReference>
<dbReference type="Pfam" id="PF17808">
    <property type="entry name" value="fn3_PAP"/>
    <property type="match status" value="1"/>
</dbReference>
<dbReference type="PANTHER" id="PTHR45778">
    <property type="entry name" value="PURPLE ACID PHOSPHATASE-RELATED"/>
    <property type="match status" value="1"/>
</dbReference>
<evidence type="ECO:0000313" key="3">
    <source>
        <dbReference type="EMBL" id="KAG6515890.1"/>
    </source>
</evidence>
<evidence type="ECO:0000259" key="2">
    <source>
        <dbReference type="Pfam" id="PF17808"/>
    </source>
</evidence>
<feature type="domain" description="Purple acid phosphatase Fn3-like" evidence="2">
    <location>
        <begin position="87"/>
        <end position="143"/>
    </location>
</feature>
<organism evidence="3 4">
    <name type="scientific">Zingiber officinale</name>
    <name type="common">Ginger</name>
    <name type="synonym">Amomum zingiber</name>
    <dbReference type="NCBI Taxonomy" id="94328"/>
    <lineage>
        <taxon>Eukaryota</taxon>
        <taxon>Viridiplantae</taxon>
        <taxon>Streptophyta</taxon>
        <taxon>Embryophyta</taxon>
        <taxon>Tracheophyta</taxon>
        <taxon>Spermatophyta</taxon>
        <taxon>Magnoliopsida</taxon>
        <taxon>Liliopsida</taxon>
        <taxon>Zingiberales</taxon>
        <taxon>Zingiberaceae</taxon>
        <taxon>Zingiber</taxon>
    </lineage>
</organism>
<protein>
    <recommendedName>
        <fullName evidence="2">Purple acid phosphatase Fn3-like domain-containing protein</fullName>
    </recommendedName>
</protein>
<dbReference type="InterPro" id="IPR040974">
    <property type="entry name" value="Fn3_PAP"/>
</dbReference>
<keyword evidence="1" id="KW-0732">Signal</keyword>
<evidence type="ECO:0000256" key="1">
    <source>
        <dbReference type="SAM" id="SignalP"/>
    </source>
</evidence>
<dbReference type="AlphaFoldDB" id="A0A8J5GX96"/>
<feature type="chain" id="PRO_5035150914" description="Purple acid phosphatase Fn3-like domain-containing protein" evidence="1">
    <location>
        <begin position="24"/>
        <end position="143"/>
    </location>
</feature>
<sequence length="143" mass="15649">MSFTSASSLLFLLLLVLLPFVAGGRQHDLARVQPLSRVAIHRTRLSLEDQAFVRASPPLLGLKVLAFSPFPPGFQFRLKVGSFDLPQGEDTEWVIVELGSPNPTPDDWIGVFSPANFNASTCSVENPEDQVPLICTSPIKVTF</sequence>
<evidence type="ECO:0000313" key="4">
    <source>
        <dbReference type="Proteomes" id="UP000734854"/>
    </source>
</evidence>
<reference evidence="3 4" key="1">
    <citation type="submission" date="2020-08" db="EMBL/GenBank/DDBJ databases">
        <title>Plant Genome Project.</title>
        <authorList>
            <person name="Zhang R.-G."/>
        </authorList>
    </citation>
    <scope>NUCLEOTIDE SEQUENCE [LARGE SCALE GENOMIC DNA]</scope>
    <source>
        <tissue evidence="3">Rhizome</tissue>
    </source>
</reference>
<keyword evidence="4" id="KW-1185">Reference proteome</keyword>
<proteinExistence type="predicted"/>
<feature type="signal peptide" evidence="1">
    <location>
        <begin position="1"/>
        <end position="23"/>
    </location>
</feature>
<comment type="caution">
    <text evidence="3">The sequence shown here is derived from an EMBL/GenBank/DDBJ whole genome shotgun (WGS) entry which is preliminary data.</text>
</comment>
<dbReference type="EMBL" id="JACMSC010000007">
    <property type="protein sequence ID" value="KAG6515890.1"/>
    <property type="molecule type" value="Genomic_DNA"/>
</dbReference>
<accession>A0A8J5GX96</accession>
<dbReference type="Proteomes" id="UP000734854">
    <property type="component" value="Unassembled WGS sequence"/>
</dbReference>
<name>A0A8J5GX96_ZINOF</name>
<gene>
    <name evidence="3" type="ORF">ZIOFF_026324</name>
</gene>